<keyword evidence="5" id="KW-0698">rRNA processing</keyword>
<dbReference type="GO" id="GO:0006364">
    <property type="term" value="P:rRNA processing"/>
    <property type="evidence" value="ECO:0007669"/>
    <property type="project" value="UniProtKB-UniRule"/>
</dbReference>
<dbReference type="EMBL" id="KV921935">
    <property type="protein sequence ID" value="ORE05838.1"/>
    <property type="molecule type" value="Genomic_DNA"/>
</dbReference>
<protein>
    <recommendedName>
        <fullName evidence="5">Pre-rRNA-processing protein</fullName>
    </recommendedName>
</protein>
<dbReference type="AlphaFoldDB" id="A0A1X0R1M8"/>
<comment type="similarity">
    <text evidence="3 5">Belongs to the IPI1/TEX10 family.</text>
</comment>
<name>A0A1X0R1M8_RHIZD</name>
<comment type="subunit">
    <text evidence="5">Component of the RIX1 complex.</text>
</comment>
<accession>A0A1X0R1M8</accession>
<keyword evidence="5" id="KW-0690">Ribosome biogenesis</keyword>
<sequence>MPNARKKKQAKNEDFQKKKLKVGKKKAVPDNFTDTSFRSKSIVLPNQSINEDKSHEITTSRNLTLSDLLVRLRHPNANVKKEALLGLSDICSKNPGLLISSLGQVVNGLLKLFIDEDRDVRKATLSYLQETFVEIDKVELQPFMPILIMYTCSAMTHIFEDVRLDAVKFMNLWIQIAPDVVVSKFWNRIRGNYMSLLSVDANKSSQTSAPSMMIGSNTSTASIKAAVTKSHLHIHKNKLGFFSSLSKFLEAGLSEDNQDKFWFFLNYLDSKHSKESFKRKMEKYNNSVKGEAVIWNTKTKNEYMPAHPMIVATAPNLSEEYKLATFSHLHLFESSGPKNNNNKTINVLGSKGQSDNIDVNNTEFSRDDRLDSIEGMIEAFQPVLVASWLEAAPSVFVSSGTISMTSALELIYEVMKISVVLWRAVVSSQKISTMSGEWLNKHLQTTLKRFHVYFPFGADSLGNRGSKADEILLHMNILFCELTSLYLLAKTMQRNKMQLGSKRQKTQDDQVPEWTETVVGFVFDSLGYQANDTMTSGSSSFRADNLVSLLPAIWGFLNCLSNEESMSLFDAVMTFQKKCQAPTTKKIASDFIIHMHTAQSTPHYNGRFIIPRGSSLADAVEERIQSITIK</sequence>
<dbReference type="VEuPathDB" id="FungiDB:BCV72DRAFT_229053"/>
<dbReference type="InterPro" id="IPR016024">
    <property type="entry name" value="ARM-type_fold"/>
</dbReference>
<organism evidence="8">
    <name type="scientific">Rhizopus microsporus var. microsporus</name>
    <dbReference type="NCBI Taxonomy" id="86635"/>
    <lineage>
        <taxon>Eukaryota</taxon>
        <taxon>Fungi</taxon>
        <taxon>Fungi incertae sedis</taxon>
        <taxon>Mucoromycota</taxon>
        <taxon>Mucoromycotina</taxon>
        <taxon>Mucoromycetes</taxon>
        <taxon>Mucorales</taxon>
        <taxon>Mucorineae</taxon>
        <taxon>Rhizopodaceae</taxon>
        <taxon>Rhizopus</taxon>
    </lineage>
</organism>
<gene>
    <name evidence="8" type="ORF">BCV72DRAFT_229053</name>
</gene>
<evidence type="ECO:0000256" key="1">
    <source>
        <dbReference type="ARBA" id="ARBA00002355"/>
    </source>
</evidence>
<dbReference type="SUPFAM" id="SSF48371">
    <property type="entry name" value="ARM repeat"/>
    <property type="match status" value="1"/>
</dbReference>
<dbReference type="Proteomes" id="UP000242414">
    <property type="component" value="Unassembled WGS sequence"/>
</dbReference>
<dbReference type="Gene3D" id="1.25.10.10">
    <property type="entry name" value="Leucine-rich Repeat Variant"/>
    <property type="match status" value="1"/>
</dbReference>
<feature type="domain" description="Pre-rRNA-processing protein Ipi1 N-terminal" evidence="7">
    <location>
        <begin position="139"/>
        <end position="248"/>
    </location>
</feature>
<dbReference type="PANTHER" id="PTHR16056">
    <property type="entry name" value="REGULATOR OF MICROTUBULE DYNAMICS PROTEIN"/>
    <property type="match status" value="1"/>
</dbReference>
<comment type="subcellular location">
    <subcellularLocation>
        <location evidence="2 5">Nucleus</location>
    </subcellularLocation>
</comment>
<evidence type="ECO:0000256" key="5">
    <source>
        <dbReference type="RuleBase" id="RU368021"/>
    </source>
</evidence>
<keyword evidence="4 5" id="KW-0539">Nucleus</keyword>
<evidence type="ECO:0000256" key="4">
    <source>
        <dbReference type="ARBA" id="ARBA00023242"/>
    </source>
</evidence>
<dbReference type="InterPro" id="IPR024679">
    <property type="entry name" value="Ipi1_N"/>
</dbReference>
<evidence type="ECO:0000256" key="2">
    <source>
        <dbReference type="ARBA" id="ARBA00004123"/>
    </source>
</evidence>
<proteinExistence type="inferred from homology"/>
<reference evidence="8" key="1">
    <citation type="journal article" date="2016" name="Proc. Natl. Acad. Sci. U.S.A.">
        <title>Lipid metabolic changes in an early divergent fungus govern the establishment of a mutualistic symbiosis with endobacteria.</title>
        <authorList>
            <person name="Lastovetsky O.A."/>
            <person name="Gaspar M.L."/>
            <person name="Mondo S.J."/>
            <person name="LaButti K.M."/>
            <person name="Sandor L."/>
            <person name="Grigoriev I.V."/>
            <person name="Henry S.A."/>
            <person name="Pawlowska T.E."/>
        </authorList>
    </citation>
    <scope>NUCLEOTIDE SEQUENCE [LARGE SCALE GENOMIC DNA]</scope>
    <source>
        <strain evidence="8">ATCC 52814</strain>
    </source>
</reference>
<feature type="region of interest" description="Disordered" evidence="6">
    <location>
        <begin position="1"/>
        <end position="22"/>
    </location>
</feature>
<comment type="function">
    <text evidence="1 5">Component of the RIX1 complex required for processing of ITS2 sequences from 35S pre-rRNA.</text>
</comment>
<dbReference type="PANTHER" id="PTHR16056:SF2">
    <property type="entry name" value="TESTIS-EXPRESSED PROTEIN 10"/>
    <property type="match status" value="1"/>
</dbReference>
<dbReference type="InterPro" id="IPR011989">
    <property type="entry name" value="ARM-like"/>
</dbReference>
<evidence type="ECO:0000256" key="6">
    <source>
        <dbReference type="SAM" id="MobiDB-lite"/>
    </source>
</evidence>
<dbReference type="GO" id="GO:0120330">
    <property type="term" value="C:rixosome complex"/>
    <property type="evidence" value="ECO:0007669"/>
    <property type="project" value="UniProtKB-UniRule"/>
</dbReference>
<evidence type="ECO:0000256" key="3">
    <source>
        <dbReference type="ARBA" id="ARBA00006427"/>
    </source>
</evidence>
<evidence type="ECO:0000313" key="8">
    <source>
        <dbReference type="EMBL" id="ORE05838.1"/>
    </source>
</evidence>
<dbReference type="GO" id="GO:0005634">
    <property type="term" value="C:nucleus"/>
    <property type="evidence" value="ECO:0007669"/>
    <property type="project" value="UniProtKB-SubCell"/>
</dbReference>
<dbReference type="OrthoDB" id="361362at2759"/>
<evidence type="ECO:0000259" key="7">
    <source>
        <dbReference type="Pfam" id="PF12333"/>
    </source>
</evidence>
<dbReference type="Pfam" id="PF12333">
    <property type="entry name" value="Ipi1_N"/>
    <property type="match status" value="1"/>
</dbReference>